<evidence type="ECO:0000313" key="1">
    <source>
        <dbReference type="EMBL" id="MEK8047924.1"/>
    </source>
</evidence>
<sequence>MDTPQGSAEQRRHHAHLDALRTATSHVLDAVELIHHWCVETAFHIDRSTPASEWLRFTAALVSELRELGAAIEAELLNARLRVLDGDETRVLFLCTDQGRLILTLAGLIESSPGQPVRELERRVQALARIEHVAQTAHSAITRIDLLSKRWGLRQAAAQ</sequence>
<name>A0ABU9C7P9_9BURK</name>
<accession>A0ABU9C7P9</accession>
<comment type="caution">
    <text evidence="1">The sequence shown here is derived from an EMBL/GenBank/DDBJ whole genome shotgun (WGS) entry which is preliminary data.</text>
</comment>
<gene>
    <name evidence="1" type="ORF">AACH00_16310</name>
</gene>
<dbReference type="RefSeq" id="WP_341400237.1">
    <property type="nucleotide sequence ID" value="NZ_JBBUTI010000012.1"/>
</dbReference>
<protein>
    <submittedName>
        <fullName evidence="1">Uncharacterized protein</fullName>
    </submittedName>
</protein>
<evidence type="ECO:0000313" key="2">
    <source>
        <dbReference type="Proteomes" id="UP001379945"/>
    </source>
</evidence>
<organism evidence="1 2">
    <name type="scientific">Ideonella margarita</name>
    <dbReference type="NCBI Taxonomy" id="2984191"/>
    <lineage>
        <taxon>Bacteria</taxon>
        <taxon>Pseudomonadati</taxon>
        <taxon>Pseudomonadota</taxon>
        <taxon>Betaproteobacteria</taxon>
        <taxon>Burkholderiales</taxon>
        <taxon>Sphaerotilaceae</taxon>
        <taxon>Ideonella</taxon>
    </lineage>
</organism>
<dbReference type="Proteomes" id="UP001379945">
    <property type="component" value="Unassembled WGS sequence"/>
</dbReference>
<dbReference type="EMBL" id="JBBUTI010000012">
    <property type="protein sequence ID" value="MEK8047924.1"/>
    <property type="molecule type" value="Genomic_DNA"/>
</dbReference>
<proteinExistence type="predicted"/>
<keyword evidence="2" id="KW-1185">Reference proteome</keyword>
<reference evidence="1 2" key="1">
    <citation type="submission" date="2024-04" db="EMBL/GenBank/DDBJ databases">
        <title>Novel species of the genus Ideonella isolated from streams.</title>
        <authorList>
            <person name="Lu H."/>
        </authorList>
    </citation>
    <scope>NUCLEOTIDE SEQUENCE [LARGE SCALE GENOMIC DNA]</scope>
    <source>
        <strain evidence="1 2">LYT19W</strain>
    </source>
</reference>